<sequence length="303" mass="35002">MNTILDDSLSPDTPIYRYVTWRWAESLLVKGNLVLVRPEMWEDPYELANRPVQIIFSSNDSAYDQKIIDGSGFNIFSQSWTTKKINDTMLRAYSSICLTQEHPQEKSHNFPRPKDQNEAILISTTVGKLMDALSNGLRDINGKNFSFIKKIKYLPETKINSHVYDLLYRHLPIPGSAPRIAATLLSFKRDAFAAEHEVRPIVLQENTRETANLLNIKIEPHKFIDSIIIDPRVEHFKIQGSSLQAYNERHELLSSWGFEEKIRQSGLYCWPPVFSIHIDTEDKNNGLSRNQRIAWNTFLSKKP</sequence>
<evidence type="ECO:0000313" key="2">
    <source>
        <dbReference type="Proteomes" id="UP001595756"/>
    </source>
</evidence>
<dbReference type="EMBL" id="JBHSDY010000002">
    <property type="protein sequence ID" value="MFC4296867.1"/>
    <property type="molecule type" value="Genomic_DNA"/>
</dbReference>
<comment type="caution">
    <text evidence="1">The sequence shown here is derived from an EMBL/GenBank/DDBJ whole genome shotgun (WGS) entry which is preliminary data.</text>
</comment>
<proteinExistence type="predicted"/>
<dbReference type="Proteomes" id="UP001595756">
    <property type="component" value="Unassembled WGS sequence"/>
</dbReference>
<protein>
    <submittedName>
        <fullName evidence="1">Uncharacterized protein</fullName>
    </submittedName>
</protein>
<organism evidence="1 2">
    <name type="scientific">Castellaniella hirudinis</name>
    <dbReference type="NCBI Taxonomy" id="1144617"/>
    <lineage>
        <taxon>Bacteria</taxon>
        <taxon>Pseudomonadati</taxon>
        <taxon>Pseudomonadota</taxon>
        <taxon>Betaproteobacteria</taxon>
        <taxon>Burkholderiales</taxon>
        <taxon>Alcaligenaceae</taxon>
        <taxon>Castellaniella</taxon>
    </lineage>
</organism>
<dbReference type="RefSeq" id="WP_376811438.1">
    <property type="nucleotide sequence ID" value="NZ_JBHSDY010000002.1"/>
</dbReference>
<gene>
    <name evidence="1" type="ORF">ACFO0J_02275</name>
</gene>
<reference evidence="2" key="1">
    <citation type="journal article" date="2019" name="Int. J. Syst. Evol. Microbiol.">
        <title>The Global Catalogue of Microorganisms (GCM) 10K type strain sequencing project: providing services to taxonomists for standard genome sequencing and annotation.</title>
        <authorList>
            <consortium name="The Broad Institute Genomics Platform"/>
            <consortium name="The Broad Institute Genome Sequencing Center for Infectious Disease"/>
            <person name="Wu L."/>
            <person name="Ma J."/>
        </authorList>
    </citation>
    <scope>NUCLEOTIDE SEQUENCE [LARGE SCALE GENOMIC DNA]</scope>
    <source>
        <strain evidence="2">CGMCC 1.19029</strain>
    </source>
</reference>
<accession>A0ABV8RUQ2</accession>
<name>A0ABV8RUQ2_9BURK</name>
<evidence type="ECO:0000313" key="1">
    <source>
        <dbReference type="EMBL" id="MFC4296867.1"/>
    </source>
</evidence>
<keyword evidence="2" id="KW-1185">Reference proteome</keyword>